<accession>A0A0G1T1N0</accession>
<comment type="caution">
    <text evidence="3">The sequence shown here is derived from an EMBL/GenBank/DDBJ whole genome shotgun (WGS) entry which is preliminary data.</text>
</comment>
<dbReference type="Gene3D" id="3.20.20.80">
    <property type="entry name" value="Glycosidases"/>
    <property type="match status" value="1"/>
</dbReference>
<evidence type="ECO:0000313" key="4">
    <source>
        <dbReference type="Proteomes" id="UP000034682"/>
    </source>
</evidence>
<dbReference type="Pfam" id="PF02836">
    <property type="entry name" value="Glyco_hydro_2_C"/>
    <property type="match status" value="1"/>
</dbReference>
<reference evidence="3 4" key="1">
    <citation type="journal article" date="2015" name="Nature">
        <title>rRNA introns, odd ribosomes, and small enigmatic genomes across a large radiation of phyla.</title>
        <authorList>
            <person name="Brown C.T."/>
            <person name="Hug L.A."/>
            <person name="Thomas B.C."/>
            <person name="Sharon I."/>
            <person name="Castelle C.J."/>
            <person name="Singh A."/>
            <person name="Wilkins M.J."/>
            <person name="Williams K.H."/>
            <person name="Banfield J.F."/>
        </authorList>
    </citation>
    <scope>NUCLEOTIDE SEQUENCE [LARGE SCALE GENOMIC DNA]</scope>
</reference>
<keyword evidence="1" id="KW-1133">Transmembrane helix</keyword>
<dbReference type="SUPFAM" id="SSF51445">
    <property type="entry name" value="(Trans)glycosidases"/>
    <property type="match status" value="1"/>
</dbReference>
<evidence type="ECO:0000313" key="3">
    <source>
        <dbReference type="EMBL" id="KKU75731.1"/>
    </source>
</evidence>
<feature type="transmembrane region" description="Helical" evidence="1">
    <location>
        <begin position="6"/>
        <end position="24"/>
    </location>
</feature>
<proteinExistence type="predicted"/>
<dbReference type="GO" id="GO:0005975">
    <property type="term" value="P:carbohydrate metabolic process"/>
    <property type="evidence" value="ECO:0007669"/>
    <property type="project" value="InterPro"/>
</dbReference>
<dbReference type="AlphaFoldDB" id="A0A0G1T1N0"/>
<feature type="domain" description="Glycoside hydrolase family 2 catalytic" evidence="2">
    <location>
        <begin position="129"/>
        <end position="196"/>
    </location>
</feature>
<gene>
    <name evidence="3" type="ORF">UY02_C0044G0011</name>
</gene>
<sequence>MILRAVKYIFLVFVVGFFVFLLLIQRVPRKTPRLYGVTFVPQAAEALGLDWKEVYRALFDDLGVRNVRISAYWDEIEKEKDSFDYSRLDFQVEEAQRHGARIIFVIGRKVPRWPECHIPEWAKDFTLEEQDNELFDYMGKVILRYKNFPAIVMWQVENEPFLPFGECPDFGAKSVDAGIALVRSLDGGRPILVTDSGELSIWIRAARRGDIFGTTMYRTVWNKVVGELTYPLPPSFFRFKRAITELVVGQKQMIVIELQGEPWLSRPLQETTIEEHYTVVNPEKFRGILEYAEASGFDTFYLWGVEWWYWLRANGHPEIWEIFKEKLKAVDHG</sequence>
<dbReference type="EMBL" id="LCOK01000044">
    <property type="protein sequence ID" value="KKU75731.1"/>
    <property type="molecule type" value="Genomic_DNA"/>
</dbReference>
<keyword evidence="1" id="KW-0812">Transmembrane</keyword>
<dbReference type="InterPro" id="IPR017853">
    <property type="entry name" value="GH"/>
</dbReference>
<keyword evidence="1" id="KW-0472">Membrane</keyword>
<organism evidence="3 4">
    <name type="scientific">Candidatus Giovannonibacteria bacterium GW2011_GWB1_47_6b</name>
    <dbReference type="NCBI Taxonomy" id="1618655"/>
    <lineage>
        <taxon>Bacteria</taxon>
        <taxon>Candidatus Giovannoniibacteriota</taxon>
    </lineage>
</organism>
<name>A0A0G1T1N0_9BACT</name>
<evidence type="ECO:0000259" key="2">
    <source>
        <dbReference type="Pfam" id="PF02836"/>
    </source>
</evidence>
<evidence type="ECO:0000256" key="1">
    <source>
        <dbReference type="SAM" id="Phobius"/>
    </source>
</evidence>
<protein>
    <recommendedName>
        <fullName evidence="2">Glycoside hydrolase family 2 catalytic domain-containing protein</fullName>
    </recommendedName>
</protein>
<dbReference type="GO" id="GO:0004553">
    <property type="term" value="F:hydrolase activity, hydrolyzing O-glycosyl compounds"/>
    <property type="evidence" value="ECO:0007669"/>
    <property type="project" value="InterPro"/>
</dbReference>
<dbReference type="Proteomes" id="UP000034682">
    <property type="component" value="Unassembled WGS sequence"/>
</dbReference>
<dbReference type="InterPro" id="IPR006103">
    <property type="entry name" value="Glyco_hydro_2_cat"/>
</dbReference>